<proteinExistence type="predicted"/>
<accession>A0A6N8UAU1</accession>
<dbReference type="PANTHER" id="PTHR40078:SF1">
    <property type="entry name" value="INTEGRAL MEMBRANE PROTEIN"/>
    <property type="match status" value="1"/>
</dbReference>
<reference evidence="2 3" key="2">
    <citation type="submission" date="2020-01" db="EMBL/GenBank/DDBJ databases">
        <title>Clostridiaceae sp. nov. isolated from the gut of human by culturomics.</title>
        <authorList>
            <person name="Chang Y."/>
        </authorList>
    </citation>
    <scope>NUCLEOTIDE SEQUENCE [LARGE SCALE GENOMIC DNA]</scope>
    <source>
        <strain evidence="2 3">DONG20-135</strain>
    </source>
</reference>
<feature type="transmembrane region" description="Helical" evidence="1">
    <location>
        <begin position="113"/>
        <end position="132"/>
    </location>
</feature>
<feature type="transmembrane region" description="Helical" evidence="1">
    <location>
        <begin position="81"/>
        <end position="101"/>
    </location>
</feature>
<dbReference type="Proteomes" id="UP000434036">
    <property type="component" value="Unassembled WGS sequence"/>
</dbReference>
<evidence type="ECO:0000313" key="3">
    <source>
        <dbReference type="Proteomes" id="UP000434036"/>
    </source>
</evidence>
<sequence length="215" mass="24130">MDVKHRTDMMPVRIAFFLIGLILISFGISVSIISNFGVGGWDAFNIGLKYHFGFTIGTWMNVCAACFILMGGILRQERPRFETFITSIVIGISVDVWMMIFKPLQIHDITYQFLVFMSAIVIISVGAGIYLVSELPPNPIDYFMLSLCQRFHISITKAKICSESLGLLLGFLSGGPIGLGSVIMILCFGPAIDFCFRIAERYYIMLTKKRQLQND</sequence>
<dbReference type="InterPro" id="IPR038750">
    <property type="entry name" value="YczE/YyaS-like"/>
</dbReference>
<keyword evidence="1" id="KW-0812">Transmembrane</keyword>
<feature type="transmembrane region" description="Helical" evidence="1">
    <location>
        <begin position="12"/>
        <end position="38"/>
    </location>
</feature>
<keyword evidence="1" id="KW-0472">Membrane</keyword>
<keyword evidence="3" id="KW-1185">Reference proteome</keyword>
<gene>
    <name evidence="2" type="ORF">GSF08_07860</name>
</gene>
<name>A0A6N8UAU1_9FIRM</name>
<feature type="transmembrane region" description="Helical" evidence="1">
    <location>
        <begin position="50"/>
        <end position="74"/>
    </location>
</feature>
<dbReference type="EMBL" id="WUUQ01000002">
    <property type="protein sequence ID" value="MXQ73853.1"/>
    <property type="molecule type" value="Genomic_DNA"/>
</dbReference>
<dbReference type="AlphaFoldDB" id="A0A6N8UAU1"/>
<evidence type="ECO:0000313" key="2">
    <source>
        <dbReference type="EMBL" id="MXQ73853.1"/>
    </source>
</evidence>
<keyword evidence="1" id="KW-1133">Transmembrane helix</keyword>
<comment type="caution">
    <text evidence="2">The sequence shown here is derived from an EMBL/GenBank/DDBJ whole genome shotgun (WGS) entry which is preliminary data.</text>
</comment>
<reference evidence="2 3" key="1">
    <citation type="submission" date="2019-12" db="EMBL/GenBank/DDBJ databases">
        <authorList>
            <person name="Yang R."/>
        </authorList>
    </citation>
    <scope>NUCLEOTIDE SEQUENCE [LARGE SCALE GENOMIC DNA]</scope>
    <source>
        <strain evidence="2 3">DONG20-135</strain>
    </source>
</reference>
<dbReference type="PANTHER" id="PTHR40078">
    <property type="entry name" value="INTEGRAL MEMBRANE PROTEIN-RELATED"/>
    <property type="match status" value="1"/>
</dbReference>
<organism evidence="2 3">
    <name type="scientific">Copranaerobaculum intestinale</name>
    <dbReference type="NCBI Taxonomy" id="2692629"/>
    <lineage>
        <taxon>Bacteria</taxon>
        <taxon>Bacillati</taxon>
        <taxon>Bacillota</taxon>
        <taxon>Erysipelotrichia</taxon>
        <taxon>Erysipelotrichales</taxon>
        <taxon>Erysipelotrichaceae</taxon>
        <taxon>Copranaerobaculum</taxon>
    </lineage>
</organism>
<protein>
    <submittedName>
        <fullName evidence="2">Membrane protein</fullName>
    </submittedName>
</protein>
<dbReference type="RefSeq" id="WP_160625257.1">
    <property type="nucleotide sequence ID" value="NZ_WUUQ01000002.1"/>
</dbReference>
<dbReference type="Pfam" id="PF19700">
    <property type="entry name" value="DUF6198"/>
    <property type="match status" value="1"/>
</dbReference>
<evidence type="ECO:0000256" key="1">
    <source>
        <dbReference type="SAM" id="Phobius"/>
    </source>
</evidence>